<feature type="region of interest" description="Disordered" evidence="1">
    <location>
        <begin position="85"/>
        <end position="109"/>
    </location>
</feature>
<sequence length="109" mass="12258">MGSGERGITHDPGIPFATLDPDLDLFLLNLSHYVEMPVLPNGTKPLRSEEPNFRVSEKKKMFVSNEAPYSTLLNDKAFLRICSSPKAPSASHADGTLWQSRNDRKKWMI</sequence>
<reference evidence="2" key="1">
    <citation type="journal article" date="2023" name="Insect Mol. Biol.">
        <title>Genome sequencing provides insights into the evolution of gene families encoding plant cell wall-degrading enzymes in longhorned beetles.</title>
        <authorList>
            <person name="Shin N.R."/>
            <person name="Okamura Y."/>
            <person name="Kirsch R."/>
            <person name="Pauchet Y."/>
        </authorList>
    </citation>
    <scope>NUCLEOTIDE SEQUENCE</scope>
    <source>
        <strain evidence="2">AMC_N1</strain>
    </source>
</reference>
<keyword evidence="3" id="KW-1185">Reference proteome</keyword>
<evidence type="ECO:0000313" key="3">
    <source>
        <dbReference type="Proteomes" id="UP001162162"/>
    </source>
</evidence>
<dbReference type="AlphaFoldDB" id="A0AAV8ZD73"/>
<proteinExistence type="predicted"/>
<gene>
    <name evidence="2" type="ORF">NQ318_021511</name>
</gene>
<dbReference type="EMBL" id="JAPWTK010000004">
    <property type="protein sequence ID" value="KAJ8961893.1"/>
    <property type="molecule type" value="Genomic_DNA"/>
</dbReference>
<dbReference type="Proteomes" id="UP001162162">
    <property type="component" value="Unassembled WGS sequence"/>
</dbReference>
<protein>
    <submittedName>
        <fullName evidence="2">Uncharacterized protein</fullName>
    </submittedName>
</protein>
<accession>A0AAV8ZD73</accession>
<evidence type="ECO:0000313" key="2">
    <source>
        <dbReference type="EMBL" id="KAJ8961893.1"/>
    </source>
</evidence>
<name>A0AAV8ZD73_9CUCU</name>
<organism evidence="2 3">
    <name type="scientific">Aromia moschata</name>
    <dbReference type="NCBI Taxonomy" id="1265417"/>
    <lineage>
        <taxon>Eukaryota</taxon>
        <taxon>Metazoa</taxon>
        <taxon>Ecdysozoa</taxon>
        <taxon>Arthropoda</taxon>
        <taxon>Hexapoda</taxon>
        <taxon>Insecta</taxon>
        <taxon>Pterygota</taxon>
        <taxon>Neoptera</taxon>
        <taxon>Endopterygota</taxon>
        <taxon>Coleoptera</taxon>
        <taxon>Polyphaga</taxon>
        <taxon>Cucujiformia</taxon>
        <taxon>Chrysomeloidea</taxon>
        <taxon>Cerambycidae</taxon>
        <taxon>Cerambycinae</taxon>
        <taxon>Callichromatini</taxon>
        <taxon>Aromia</taxon>
    </lineage>
</organism>
<evidence type="ECO:0000256" key="1">
    <source>
        <dbReference type="SAM" id="MobiDB-lite"/>
    </source>
</evidence>
<comment type="caution">
    <text evidence="2">The sequence shown here is derived from an EMBL/GenBank/DDBJ whole genome shotgun (WGS) entry which is preliminary data.</text>
</comment>